<reference evidence="1" key="1">
    <citation type="journal article" date="2014" name="Int. J. Syst. Evol. Microbiol.">
        <title>Complete genome sequence of Corynebacterium casei LMG S-19264T (=DSM 44701T), isolated from a smear-ripened cheese.</title>
        <authorList>
            <consortium name="US DOE Joint Genome Institute (JGI-PGF)"/>
            <person name="Walter F."/>
            <person name="Albersmeier A."/>
            <person name="Kalinowski J."/>
            <person name="Ruckert C."/>
        </authorList>
    </citation>
    <scope>NUCLEOTIDE SEQUENCE</scope>
    <source>
        <strain evidence="1">VKM B-2347</strain>
    </source>
</reference>
<dbReference type="EMBL" id="BSFI01000007">
    <property type="protein sequence ID" value="GLK67987.1"/>
    <property type="molecule type" value="Genomic_DNA"/>
</dbReference>
<dbReference type="Proteomes" id="UP001143372">
    <property type="component" value="Unassembled WGS sequence"/>
</dbReference>
<evidence type="ECO:0000313" key="2">
    <source>
        <dbReference type="Proteomes" id="UP001143372"/>
    </source>
</evidence>
<accession>A0A9W6J0A7</accession>
<gene>
    <name evidence="1" type="ORF">GCM10008179_16250</name>
</gene>
<name>A0A9W6J0A7_9HYPH</name>
<organism evidence="1 2">
    <name type="scientific">Hansschlegelia plantiphila</name>
    <dbReference type="NCBI Taxonomy" id="374655"/>
    <lineage>
        <taxon>Bacteria</taxon>
        <taxon>Pseudomonadati</taxon>
        <taxon>Pseudomonadota</taxon>
        <taxon>Alphaproteobacteria</taxon>
        <taxon>Hyphomicrobiales</taxon>
        <taxon>Methylopilaceae</taxon>
        <taxon>Hansschlegelia</taxon>
    </lineage>
</organism>
<comment type="caution">
    <text evidence="1">The sequence shown here is derived from an EMBL/GenBank/DDBJ whole genome shotgun (WGS) entry which is preliminary data.</text>
</comment>
<evidence type="ECO:0000313" key="1">
    <source>
        <dbReference type="EMBL" id="GLK67987.1"/>
    </source>
</evidence>
<sequence length="181" mass="20078">MMFQYSLIKKMWGPAIIIAGLFLVGCDDDPAPQKQPEAPAALRRDKPVSELPWLQVKDKVDPADWLASREDEESAPEARKDAARDIRRTLVEADGRFYEGQRMIANRAVQVEAMLRENGIKESARSVIEALSGIAQPGEHAGFGETCQHYVTSRVQGLSRPDALALLKRKGLPAPVESDER</sequence>
<evidence type="ECO:0008006" key="3">
    <source>
        <dbReference type="Google" id="ProtNLM"/>
    </source>
</evidence>
<dbReference type="RefSeq" id="WP_271168223.1">
    <property type="nucleotide sequence ID" value="NZ_BSFI01000007.1"/>
</dbReference>
<reference evidence="1" key="2">
    <citation type="submission" date="2023-01" db="EMBL/GenBank/DDBJ databases">
        <authorList>
            <person name="Sun Q."/>
            <person name="Evtushenko L."/>
        </authorList>
    </citation>
    <scope>NUCLEOTIDE SEQUENCE</scope>
    <source>
        <strain evidence="1">VKM B-2347</strain>
    </source>
</reference>
<keyword evidence="2" id="KW-1185">Reference proteome</keyword>
<dbReference type="AlphaFoldDB" id="A0A9W6J0A7"/>
<protein>
    <recommendedName>
        <fullName evidence="3">MxaH protein</fullName>
    </recommendedName>
</protein>
<proteinExistence type="predicted"/>